<gene>
    <name evidence="1" type="ORF">FPE_LOCUS21878</name>
</gene>
<dbReference type="GO" id="GO:0032784">
    <property type="term" value="P:regulation of DNA-templated transcription elongation"/>
    <property type="evidence" value="ECO:0007669"/>
    <property type="project" value="InterPro"/>
</dbReference>
<dbReference type="PANTHER" id="PTHR11125">
    <property type="entry name" value="SUPPRESSOR OF TY 5"/>
    <property type="match status" value="1"/>
</dbReference>
<sequence length="209" mass="23523">MAVIPSFLTSGRKNVFDPFSLDVWDPFQGFPFSSTLANVPSSSRETAALANTRIDWKETPEAHIFKVDLPSWAQEGGSKSGVPSSVCRAIALQDTFVWNIANSKTNCFSPTGSNYEEEEFATEGEVKNEPGKAPQYPYIPKEEEMSEDELERMLEKRYKTGTNFVTYAGDGYEHKTSTEGDIYLPSAKDPTIWKVKCLVCFLNFWIIFL</sequence>
<evidence type="ECO:0000313" key="1">
    <source>
        <dbReference type="EMBL" id="CAI9774448.1"/>
    </source>
</evidence>
<evidence type="ECO:0000313" key="2">
    <source>
        <dbReference type="Proteomes" id="UP000834106"/>
    </source>
</evidence>
<protein>
    <submittedName>
        <fullName evidence="1">Uncharacterized protein</fullName>
    </submittedName>
</protein>
<dbReference type="GO" id="GO:0032044">
    <property type="term" value="C:DSIF complex"/>
    <property type="evidence" value="ECO:0007669"/>
    <property type="project" value="TreeGrafter"/>
</dbReference>
<name>A0AAD2E366_9LAMI</name>
<dbReference type="InterPro" id="IPR008978">
    <property type="entry name" value="HSP20-like_chaperone"/>
</dbReference>
<keyword evidence="2" id="KW-1185">Reference proteome</keyword>
<dbReference type="GO" id="GO:0006357">
    <property type="term" value="P:regulation of transcription by RNA polymerase II"/>
    <property type="evidence" value="ECO:0007669"/>
    <property type="project" value="InterPro"/>
</dbReference>
<dbReference type="InterPro" id="IPR039659">
    <property type="entry name" value="SPT5"/>
</dbReference>
<dbReference type="EMBL" id="OU503048">
    <property type="protein sequence ID" value="CAI9774448.1"/>
    <property type="molecule type" value="Genomic_DNA"/>
</dbReference>
<dbReference type="PANTHER" id="PTHR11125:SF8">
    <property type="entry name" value="PROTEIN RNA-DIRECTED DNA METHYLATION 3"/>
    <property type="match status" value="1"/>
</dbReference>
<dbReference type="Proteomes" id="UP000834106">
    <property type="component" value="Chromosome 13"/>
</dbReference>
<organism evidence="1 2">
    <name type="scientific">Fraxinus pennsylvanica</name>
    <dbReference type="NCBI Taxonomy" id="56036"/>
    <lineage>
        <taxon>Eukaryota</taxon>
        <taxon>Viridiplantae</taxon>
        <taxon>Streptophyta</taxon>
        <taxon>Embryophyta</taxon>
        <taxon>Tracheophyta</taxon>
        <taxon>Spermatophyta</taxon>
        <taxon>Magnoliopsida</taxon>
        <taxon>eudicotyledons</taxon>
        <taxon>Gunneridae</taxon>
        <taxon>Pentapetalae</taxon>
        <taxon>asterids</taxon>
        <taxon>lamiids</taxon>
        <taxon>Lamiales</taxon>
        <taxon>Oleaceae</taxon>
        <taxon>Oleeae</taxon>
        <taxon>Fraxinus</taxon>
    </lineage>
</organism>
<dbReference type="GO" id="GO:0006368">
    <property type="term" value="P:transcription elongation by RNA polymerase II"/>
    <property type="evidence" value="ECO:0007669"/>
    <property type="project" value="TreeGrafter"/>
</dbReference>
<proteinExistence type="predicted"/>
<dbReference type="AlphaFoldDB" id="A0AAD2E366"/>
<dbReference type="GO" id="GO:0003729">
    <property type="term" value="F:mRNA binding"/>
    <property type="evidence" value="ECO:0007669"/>
    <property type="project" value="TreeGrafter"/>
</dbReference>
<reference evidence="1" key="1">
    <citation type="submission" date="2023-05" db="EMBL/GenBank/DDBJ databases">
        <authorList>
            <person name="Huff M."/>
        </authorList>
    </citation>
    <scope>NUCLEOTIDE SEQUENCE</scope>
</reference>
<dbReference type="Gene3D" id="2.60.40.790">
    <property type="match status" value="1"/>
</dbReference>
<accession>A0AAD2E366</accession>